<protein>
    <submittedName>
        <fullName evidence="1">Uncharacterized protein</fullName>
    </submittedName>
</protein>
<proteinExistence type="predicted"/>
<dbReference type="RefSeq" id="WP_128106443.1">
    <property type="nucleotide sequence ID" value="NZ_CP042810.1"/>
</dbReference>
<keyword evidence="1" id="KW-0614">Plasmid</keyword>
<evidence type="ECO:0000313" key="1">
    <source>
        <dbReference type="EMBL" id="QEE86903.1"/>
    </source>
</evidence>
<sequence>MNDATCLTNVIPDYVFANLTDEELLATKLSTEDPRAEASIAGKFPEHCNLEAVLKSYNFREQKLPCAMPGCTARHHKGFLVQAGQEKGLIGKDCGKKHFGDSWDEYHQALADAKNRQNALLRKDNISKILTEDSIKSIRAFRVYFSEIDAEIRLIRDFIPKIFSEIIKNVSRGKYYLFIEEKLDNNSRDYVASQGSKISDFREIILHTFPSSDIYLYSFRRRAEKSISLIDDYYTVMKENSISISKMKIAIKNLNTGVGELIELFKKIPNVQHFFSFHNMAGITKWSQMVSNMEKIELSPPNQIKKIISSDEDTIERVIHLPSIKEINHNILYDLSDKFSFTL</sequence>
<dbReference type="Proteomes" id="UP000287027">
    <property type="component" value="Plasmid unnamed2"/>
</dbReference>
<organism evidence="1 2">
    <name type="scientific">Acetobacter oryzoeni</name>
    <dbReference type="NCBI Taxonomy" id="2500548"/>
    <lineage>
        <taxon>Bacteria</taxon>
        <taxon>Pseudomonadati</taxon>
        <taxon>Pseudomonadota</taxon>
        <taxon>Alphaproteobacteria</taxon>
        <taxon>Acetobacterales</taxon>
        <taxon>Acetobacteraceae</taxon>
        <taxon>Acetobacter</taxon>
    </lineage>
</organism>
<dbReference type="KEGG" id="aoy:EOV40_014425"/>
<dbReference type="AlphaFoldDB" id="A0A5B9GLD8"/>
<accession>A0A5B9GLD8</accession>
<dbReference type="EMBL" id="CP042810">
    <property type="protein sequence ID" value="QEE86903.1"/>
    <property type="molecule type" value="Genomic_DNA"/>
</dbReference>
<geneLocation type="plasmid" evidence="1 2">
    <name>unnamed2</name>
</geneLocation>
<reference evidence="1 2" key="1">
    <citation type="submission" date="2019-08" db="EMBL/GenBank/DDBJ databases">
        <title>Acetobacter oryzioeni sp. nov., isolated from Korean rice wine vinegar.</title>
        <authorList>
            <person name="Baek J.H."/>
            <person name="Kim K.H."/>
            <person name="Jeon C.O."/>
            <person name="Han D.M."/>
        </authorList>
    </citation>
    <scope>NUCLEOTIDE SEQUENCE [LARGE SCALE GENOMIC DNA]</scope>
    <source>
        <strain evidence="1 2">B6</strain>
        <plasmid evidence="1 2">unnamed2</plasmid>
    </source>
</reference>
<gene>
    <name evidence="1" type="ORF">EOV40_014425</name>
</gene>
<keyword evidence="2" id="KW-1185">Reference proteome</keyword>
<name>A0A5B9GLD8_9PROT</name>
<evidence type="ECO:0000313" key="2">
    <source>
        <dbReference type="Proteomes" id="UP000287027"/>
    </source>
</evidence>